<accession>A0ABW6HX89</accession>
<feature type="domain" description="CHRD" evidence="2">
    <location>
        <begin position="32"/>
        <end position="145"/>
    </location>
</feature>
<dbReference type="RefSeq" id="WP_379854995.1">
    <property type="nucleotide sequence ID" value="NZ_JBHZPZ010000010.1"/>
</dbReference>
<protein>
    <submittedName>
        <fullName evidence="3">CHRD domain-containing protein</fullName>
    </submittedName>
</protein>
<evidence type="ECO:0000256" key="1">
    <source>
        <dbReference type="SAM" id="SignalP"/>
    </source>
</evidence>
<evidence type="ECO:0000313" key="4">
    <source>
        <dbReference type="Proteomes" id="UP001600109"/>
    </source>
</evidence>
<name>A0ABW6HX89_9FLAO</name>
<evidence type="ECO:0000313" key="3">
    <source>
        <dbReference type="EMBL" id="MFE3868332.1"/>
    </source>
</evidence>
<dbReference type="Pfam" id="PF07452">
    <property type="entry name" value="CHRD"/>
    <property type="match status" value="1"/>
</dbReference>
<proteinExistence type="predicted"/>
<dbReference type="Proteomes" id="UP001600109">
    <property type="component" value="Unassembled WGS sequence"/>
</dbReference>
<reference evidence="3 4" key="1">
    <citation type="submission" date="2024-06" db="EMBL/GenBank/DDBJ databases">
        <title>Flavobacterium spp. isolated from glacier.</title>
        <authorList>
            <person name="Han D."/>
        </authorList>
    </citation>
    <scope>NUCLEOTIDE SEQUENCE [LARGE SCALE GENOMIC DNA]</scope>
    <source>
        <strain evidence="3 4">LS2P90</strain>
    </source>
</reference>
<feature type="chain" id="PRO_5046283294" evidence="1">
    <location>
        <begin position="22"/>
        <end position="157"/>
    </location>
</feature>
<organism evidence="3 4">
    <name type="scientific">Flavobacterium xylosi</name>
    <dbReference type="NCBI Taxonomy" id="3230415"/>
    <lineage>
        <taxon>Bacteria</taxon>
        <taxon>Pseudomonadati</taxon>
        <taxon>Bacteroidota</taxon>
        <taxon>Flavobacteriia</taxon>
        <taxon>Flavobacteriales</taxon>
        <taxon>Flavobacteriaceae</taxon>
        <taxon>Flavobacterium</taxon>
    </lineage>
</organism>
<keyword evidence="1" id="KW-0732">Signal</keyword>
<dbReference type="SMART" id="SM00754">
    <property type="entry name" value="CHRD"/>
    <property type="match status" value="1"/>
</dbReference>
<dbReference type="EMBL" id="JBHZPZ010000010">
    <property type="protein sequence ID" value="MFE3868332.1"/>
    <property type="molecule type" value="Genomic_DNA"/>
</dbReference>
<feature type="signal peptide" evidence="1">
    <location>
        <begin position="1"/>
        <end position="21"/>
    </location>
</feature>
<dbReference type="InterPro" id="IPR010895">
    <property type="entry name" value="CHRD"/>
</dbReference>
<keyword evidence="4" id="KW-1185">Reference proteome</keyword>
<sequence length="157" mass="16389">MKKLISLFTALFLLVSLSSCNDDEATPGPNITTFSADMLMGSNEVPANNSTAKGTATLKFNNTTKVFTITVTHNLSSISAGHIHKGAAGTNGSVVFPFTSLASPISYTSAALTPEQEADLMANLYYVNLHSSTFTAGEIRGQLIKGTTTTSNTGGGY</sequence>
<dbReference type="PROSITE" id="PS51257">
    <property type="entry name" value="PROKAR_LIPOPROTEIN"/>
    <property type="match status" value="1"/>
</dbReference>
<comment type="caution">
    <text evidence="3">The sequence shown here is derived from an EMBL/GenBank/DDBJ whole genome shotgun (WGS) entry which is preliminary data.</text>
</comment>
<gene>
    <name evidence="3" type="ORF">ACFX5E_09645</name>
</gene>
<evidence type="ECO:0000259" key="2">
    <source>
        <dbReference type="SMART" id="SM00754"/>
    </source>
</evidence>